<name>A0A1F6DWA7_9BACT</name>
<dbReference type="AlphaFoldDB" id="A0A1F6DWA7"/>
<gene>
    <name evidence="2" type="ORF">A3D71_04690</name>
</gene>
<evidence type="ECO:0000313" key="2">
    <source>
        <dbReference type="EMBL" id="OGG65683.1"/>
    </source>
</evidence>
<dbReference type="STRING" id="1798497.A3D71_04690"/>
<dbReference type="EMBL" id="MFLK01000037">
    <property type="protein sequence ID" value="OGG65683.1"/>
    <property type="molecule type" value="Genomic_DNA"/>
</dbReference>
<dbReference type="InterPro" id="IPR016193">
    <property type="entry name" value="Cytidine_deaminase-like"/>
</dbReference>
<reference evidence="2 3" key="1">
    <citation type="journal article" date="2016" name="Nat. Commun.">
        <title>Thousands of microbial genomes shed light on interconnected biogeochemical processes in an aquifer system.</title>
        <authorList>
            <person name="Anantharaman K."/>
            <person name="Brown C.T."/>
            <person name="Hug L.A."/>
            <person name="Sharon I."/>
            <person name="Castelle C.J."/>
            <person name="Probst A.J."/>
            <person name="Thomas B.C."/>
            <person name="Singh A."/>
            <person name="Wilkins M.J."/>
            <person name="Karaoz U."/>
            <person name="Brodie E.L."/>
            <person name="Williams K.H."/>
            <person name="Hubbard S.S."/>
            <person name="Banfield J.F."/>
        </authorList>
    </citation>
    <scope>NUCLEOTIDE SEQUENCE [LARGE SCALE GENOMIC DNA]</scope>
</reference>
<sequence length="161" mass="18026">MSIEYPYLPTGRIIKYVDAHNPFMQEAHDWARTHSLDEAMPNASIVVKDGEIIGRGANGSDYHKLHGCERVRRGIPTGHGYELCEGCSPKNHGEPRAIADALKNGHETIGADLYLWGHWWACQPCWNAIIEAGIENVYLLKDSEKLFNKASPDNIIGRQFA</sequence>
<dbReference type="GO" id="GO:0003824">
    <property type="term" value="F:catalytic activity"/>
    <property type="evidence" value="ECO:0007669"/>
    <property type="project" value="InterPro"/>
</dbReference>
<evidence type="ECO:0000313" key="3">
    <source>
        <dbReference type="Proteomes" id="UP000177652"/>
    </source>
</evidence>
<feature type="domain" description="CMP/dCMP-type deaminase" evidence="1">
    <location>
        <begin position="18"/>
        <end position="161"/>
    </location>
</feature>
<dbReference type="Gene3D" id="3.40.140.10">
    <property type="entry name" value="Cytidine Deaminase, domain 2"/>
    <property type="match status" value="1"/>
</dbReference>
<evidence type="ECO:0000259" key="1">
    <source>
        <dbReference type="PROSITE" id="PS51747"/>
    </source>
</evidence>
<dbReference type="PROSITE" id="PS51747">
    <property type="entry name" value="CYT_DCMP_DEAMINASES_2"/>
    <property type="match status" value="1"/>
</dbReference>
<comment type="caution">
    <text evidence="2">The sequence shown here is derived from an EMBL/GenBank/DDBJ whole genome shotgun (WGS) entry which is preliminary data.</text>
</comment>
<protein>
    <recommendedName>
        <fullName evidence="1">CMP/dCMP-type deaminase domain-containing protein</fullName>
    </recommendedName>
</protein>
<dbReference type="Proteomes" id="UP000177652">
    <property type="component" value="Unassembled WGS sequence"/>
</dbReference>
<accession>A0A1F6DWA7</accession>
<proteinExistence type="predicted"/>
<dbReference type="Pfam" id="PF00383">
    <property type="entry name" value="dCMP_cyt_deam_1"/>
    <property type="match status" value="1"/>
</dbReference>
<dbReference type="InterPro" id="IPR002125">
    <property type="entry name" value="CMP_dCMP_dom"/>
</dbReference>
<dbReference type="SUPFAM" id="SSF53927">
    <property type="entry name" value="Cytidine deaminase-like"/>
    <property type="match status" value="1"/>
</dbReference>
<organism evidence="2 3">
    <name type="scientific">Candidatus Kaiserbacteria bacterium RIFCSPHIGHO2_02_FULL_55_20</name>
    <dbReference type="NCBI Taxonomy" id="1798497"/>
    <lineage>
        <taxon>Bacteria</taxon>
        <taxon>Candidatus Kaiseribacteriota</taxon>
    </lineage>
</organism>